<evidence type="ECO:0000313" key="2">
    <source>
        <dbReference type="EMBL" id="KRR21389.1"/>
    </source>
</evidence>
<dbReference type="RefSeq" id="WP_057859847.1">
    <property type="nucleotide sequence ID" value="NZ_LLYB01000081.1"/>
</dbReference>
<evidence type="ECO:0000313" key="3">
    <source>
        <dbReference type="Proteomes" id="UP000051660"/>
    </source>
</evidence>
<comment type="caution">
    <text evidence="2">The sequence shown here is derived from an EMBL/GenBank/DDBJ whole genome shotgun (WGS) entry which is preliminary data.</text>
</comment>
<gene>
    <name evidence="2" type="ORF">CQ14_06990</name>
</gene>
<protein>
    <submittedName>
        <fullName evidence="2">Uncharacterized protein</fullName>
    </submittedName>
</protein>
<keyword evidence="1" id="KW-0812">Transmembrane</keyword>
<evidence type="ECO:0000256" key="1">
    <source>
        <dbReference type="SAM" id="Phobius"/>
    </source>
</evidence>
<dbReference type="AlphaFoldDB" id="A0A0R3MUA7"/>
<proteinExistence type="predicted"/>
<dbReference type="Proteomes" id="UP000051660">
    <property type="component" value="Unassembled WGS sequence"/>
</dbReference>
<accession>A0A0R3MUA7</accession>
<feature type="transmembrane region" description="Helical" evidence="1">
    <location>
        <begin position="50"/>
        <end position="67"/>
    </location>
</feature>
<keyword evidence="1" id="KW-1133">Transmembrane helix</keyword>
<reference evidence="2 3" key="1">
    <citation type="submission" date="2014-03" db="EMBL/GenBank/DDBJ databases">
        <title>Bradyrhizobium valentinum sp. nov., isolated from effective nodules of Lupinus mariae-josephae, a lupine endemic of basic-lime soils in Eastern Spain.</title>
        <authorList>
            <person name="Duran D."/>
            <person name="Rey L."/>
            <person name="Navarro A."/>
            <person name="Busquets A."/>
            <person name="Imperial J."/>
            <person name="Ruiz-Argueso T."/>
        </authorList>
    </citation>
    <scope>NUCLEOTIDE SEQUENCE [LARGE SCALE GENOMIC DNA]</scope>
    <source>
        <strain evidence="2 3">CCBAU 23086</strain>
    </source>
</reference>
<feature type="transmembrane region" description="Helical" evidence="1">
    <location>
        <begin position="21"/>
        <end position="44"/>
    </location>
</feature>
<dbReference type="EMBL" id="LLYB01000081">
    <property type="protein sequence ID" value="KRR21389.1"/>
    <property type="molecule type" value="Genomic_DNA"/>
</dbReference>
<organism evidence="2 3">
    <name type="scientific">Bradyrhizobium lablabi</name>
    <dbReference type="NCBI Taxonomy" id="722472"/>
    <lineage>
        <taxon>Bacteria</taxon>
        <taxon>Pseudomonadati</taxon>
        <taxon>Pseudomonadota</taxon>
        <taxon>Alphaproteobacteria</taxon>
        <taxon>Hyphomicrobiales</taxon>
        <taxon>Nitrobacteraceae</taxon>
        <taxon>Bradyrhizobium</taxon>
    </lineage>
</organism>
<sequence>MPADKPRASKPRRAAPAATAVIAPSGLKSWHTCAFLIVTALIWYWLKWPFIIISTLVAVFVGLFWLGQRFPRTMFVIARIINALLIRR</sequence>
<name>A0A0R3MUA7_9BRAD</name>
<keyword evidence="1" id="KW-0472">Membrane</keyword>